<dbReference type="InterPro" id="IPR039417">
    <property type="entry name" value="Peptidase_C1A_papain-like"/>
</dbReference>
<dbReference type="OrthoDB" id="10253408at2759"/>
<feature type="domain" description="Cathepsin propeptide inhibitor" evidence="9">
    <location>
        <begin position="108"/>
        <end position="164"/>
    </location>
</feature>
<reference evidence="11" key="1">
    <citation type="submission" date="2025-08" db="UniProtKB">
        <authorList>
            <consortium name="RefSeq"/>
        </authorList>
    </citation>
    <scope>IDENTIFICATION</scope>
</reference>
<evidence type="ECO:0000313" key="10">
    <source>
        <dbReference type="Proteomes" id="UP001652582"/>
    </source>
</evidence>
<accession>A0A6J1NRV7</accession>
<keyword evidence="5" id="KW-0865">Zymogen</keyword>
<dbReference type="Proteomes" id="UP001652582">
    <property type="component" value="Chromosome 3"/>
</dbReference>
<dbReference type="KEGG" id="bany:112054090"/>
<proteinExistence type="inferred from homology"/>
<keyword evidence="3" id="KW-0378">Hydrolase</keyword>
<dbReference type="InterPro" id="IPR025660">
    <property type="entry name" value="Pept_his_AS"/>
</dbReference>
<dbReference type="GO" id="GO:0006508">
    <property type="term" value="P:proteolysis"/>
    <property type="evidence" value="ECO:0007669"/>
    <property type="project" value="UniProtKB-KW"/>
</dbReference>
<evidence type="ECO:0000256" key="7">
    <source>
        <dbReference type="SAM" id="MobiDB-lite"/>
    </source>
</evidence>
<comment type="similarity">
    <text evidence="1">Belongs to the peptidase C1 family.</text>
</comment>
<dbReference type="CDD" id="cd02248">
    <property type="entry name" value="Peptidase_C1A"/>
    <property type="match status" value="1"/>
</dbReference>
<dbReference type="SMART" id="SM00848">
    <property type="entry name" value="Inhibitor_I29"/>
    <property type="match status" value="1"/>
</dbReference>
<dbReference type="GO" id="GO:0008234">
    <property type="term" value="F:cysteine-type peptidase activity"/>
    <property type="evidence" value="ECO:0007669"/>
    <property type="project" value="UniProtKB-KW"/>
</dbReference>
<dbReference type="Gene3D" id="3.90.70.10">
    <property type="entry name" value="Cysteine proteinases"/>
    <property type="match status" value="1"/>
</dbReference>
<dbReference type="InterPro" id="IPR013201">
    <property type="entry name" value="Prot_inhib_I29"/>
</dbReference>
<feature type="domain" description="Peptidase C1A papain C-terminal" evidence="8">
    <location>
        <begin position="196"/>
        <end position="404"/>
    </location>
</feature>
<evidence type="ECO:0000256" key="4">
    <source>
        <dbReference type="ARBA" id="ARBA00022807"/>
    </source>
</evidence>
<dbReference type="GeneID" id="112054090"/>
<name>A0A6J1NRV7_BICAN</name>
<dbReference type="InterPro" id="IPR000668">
    <property type="entry name" value="Peptidase_C1A_C"/>
</dbReference>
<dbReference type="InterPro" id="IPR000169">
    <property type="entry name" value="Pept_cys_AS"/>
</dbReference>
<keyword evidence="4" id="KW-0788">Thiol protease</keyword>
<keyword evidence="6" id="KW-1015">Disulfide bond</keyword>
<evidence type="ECO:0000259" key="8">
    <source>
        <dbReference type="SMART" id="SM00645"/>
    </source>
</evidence>
<dbReference type="AlphaFoldDB" id="A0A6J1NRV7"/>
<organism evidence="10 11">
    <name type="scientific">Bicyclus anynana</name>
    <name type="common">Squinting bush brown butterfly</name>
    <dbReference type="NCBI Taxonomy" id="110368"/>
    <lineage>
        <taxon>Eukaryota</taxon>
        <taxon>Metazoa</taxon>
        <taxon>Ecdysozoa</taxon>
        <taxon>Arthropoda</taxon>
        <taxon>Hexapoda</taxon>
        <taxon>Insecta</taxon>
        <taxon>Pterygota</taxon>
        <taxon>Neoptera</taxon>
        <taxon>Endopterygota</taxon>
        <taxon>Lepidoptera</taxon>
        <taxon>Glossata</taxon>
        <taxon>Ditrysia</taxon>
        <taxon>Papilionoidea</taxon>
        <taxon>Nymphalidae</taxon>
        <taxon>Satyrinae</taxon>
        <taxon>Satyrini</taxon>
        <taxon>Mycalesina</taxon>
        <taxon>Bicyclus</taxon>
    </lineage>
</organism>
<keyword evidence="2" id="KW-0645">Protease</keyword>
<dbReference type="InterPro" id="IPR038765">
    <property type="entry name" value="Papain-like_cys_pep_sf"/>
</dbReference>
<keyword evidence="10" id="KW-1185">Reference proteome</keyword>
<dbReference type="SMART" id="SM00645">
    <property type="entry name" value="Pept_C1"/>
    <property type="match status" value="1"/>
</dbReference>
<dbReference type="Pfam" id="PF00112">
    <property type="entry name" value="Peptidase_C1"/>
    <property type="match status" value="1"/>
</dbReference>
<feature type="region of interest" description="Disordered" evidence="7">
    <location>
        <begin position="1"/>
        <end position="44"/>
    </location>
</feature>
<dbReference type="PROSITE" id="PS00639">
    <property type="entry name" value="THIOL_PROTEASE_HIS"/>
    <property type="match status" value="1"/>
</dbReference>
<dbReference type="Pfam" id="PF08246">
    <property type="entry name" value="Inhibitor_I29"/>
    <property type="match status" value="1"/>
</dbReference>
<dbReference type="InterPro" id="IPR013128">
    <property type="entry name" value="Peptidase_C1A"/>
</dbReference>
<gene>
    <name evidence="11" type="primary">LOC112054090</name>
</gene>
<evidence type="ECO:0000256" key="2">
    <source>
        <dbReference type="ARBA" id="ARBA00022670"/>
    </source>
</evidence>
<dbReference type="PRINTS" id="PR00705">
    <property type="entry name" value="PAPAIN"/>
</dbReference>
<evidence type="ECO:0000256" key="6">
    <source>
        <dbReference type="ARBA" id="ARBA00023157"/>
    </source>
</evidence>
<evidence type="ECO:0000313" key="11">
    <source>
        <dbReference type="RefSeq" id="XP_023949514.2"/>
    </source>
</evidence>
<evidence type="ECO:0000256" key="1">
    <source>
        <dbReference type="ARBA" id="ARBA00008455"/>
    </source>
</evidence>
<protein>
    <submittedName>
        <fullName evidence="11">Digestive cysteine proteinase 1-like</fullName>
    </submittedName>
</protein>
<evidence type="ECO:0000256" key="3">
    <source>
        <dbReference type="ARBA" id="ARBA00022801"/>
    </source>
</evidence>
<dbReference type="SUPFAM" id="SSF54001">
    <property type="entry name" value="Cysteine proteinases"/>
    <property type="match status" value="1"/>
</dbReference>
<evidence type="ECO:0000259" key="9">
    <source>
        <dbReference type="SMART" id="SM00848"/>
    </source>
</evidence>
<dbReference type="PANTHER" id="PTHR12411">
    <property type="entry name" value="CYSTEINE PROTEASE FAMILY C1-RELATED"/>
    <property type="match status" value="1"/>
</dbReference>
<dbReference type="PROSITE" id="PS00139">
    <property type="entry name" value="THIOL_PROTEASE_CYS"/>
    <property type="match status" value="1"/>
</dbReference>
<dbReference type="RefSeq" id="XP_023949514.2">
    <property type="nucleotide sequence ID" value="XM_024093746.2"/>
</dbReference>
<evidence type="ECO:0000256" key="5">
    <source>
        <dbReference type="ARBA" id="ARBA00023145"/>
    </source>
</evidence>
<sequence>MARQSTIVRRDCGDGAANKSSDKPATLRQSERANTPTKTNGPRRLAKQLPLPYGCYYAEGDQLFGIQNKNLSVYQPSHNANWLRVLRGVVSALLKVSPYMMRDGPELFEDFIRVHSKVYSSKAEKAKRFDIFLQNLKDINDLNSKHEYAEFGITKFSDLTRDEFLKRYSCLIPQSDHADHCRHSDNFRNENDEVAIPSEFDWRQKNVVTQVKDQGACGSCWAFSVTGNVESINAIKTGQLLLLSEQQLVDCDKGNMGCNGGYQNVAIQYFKNQGAMSATSYPYTAIDGNCKYNAEQVVVNVTDCLKIQTAKEDDIAEQLVKIGPLSISIDASSLMNYQKGIINGQSCSGFELNHAVLLVGYGTDNGLPYWLVKNSWGGFGEKGYFRMQRGVNCLNFMNDAAYSAVVG</sequence>